<evidence type="ECO:0000313" key="14">
    <source>
        <dbReference type="EMBL" id="RXJ61426.1"/>
    </source>
</evidence>
<organism evidence="14 15">
    <name type="scientific">Halarcobacter anaerophilus</name>
    <dbReference type="NCBI Taxonomy" id="877500"/>
    <lineage>
        <taxon>Bacteria</taxon>
        <taxon>Pseudomonadati</taxon>
        <taxon>Campylobacterota</taxon>
        <taxon>Epsilonproteobacteria</taxon>
        <taxon>Campylobacterales</taxon>
        <taxon>Arcobacteraceae</taxon>
        <taxon>Halarcobacter</taxon>
    </lineage>
</organism>
<keyword evidence="10" id="KW-1133">Transmembrane helix</keyword>
<evidence type="ECO:0000259" key="12">
    <source>
        <dbReference type="PROSITE" id="PS50112"/>
    </source>
</evidence>
<dbReference type="Pfam" id="PF02518">
    <property type="entry name" value="HATPase_c"/>
    <property type="match status" value="1"/>
</dbReference>
<evidence type="ECO:0000256" key="2">
    <source>
        <dbReference type="ARBA" id="ARBA00012438"/>
    </source>
</evidence>
<dbReference type="InterPro" id="IPR000014">
    <property type="entry name" value="PAS"/>
</dbReference>
<dbReference type="InterPro" id="IPR003661">
    <property type="entry name" value="HisK_dim/P_dom"/>
</dbReference>
<keyword evidence="7" id="KW-0067">ATP-binding</keyword>
<dbReference type="GO" id="GO:0000155">
    <property type="term" value="F:phosphorelay sensor kinase activity"/>
    <property type="evidence" value="ECO:0007669"/>
    <property type="project" value="InterPro"/>
</dbReference>
<dbReference type="SMART" id="SM00062">
    <property type="entry name" value="PBPb"/>
    <property type="match status" value="2"/>
</dbReference>
<dbReference type="Gene3D" id="3.30.565.10">
    <property type="entry name" value="Histidine kinase-like ATPase, C-terminal domain"/>
    <property type="match status" value="1"/>
</dbReference>
<dbReference type="CDD" id="cd01007">
    <property type="entry name" value="PBP2_BvgS_HisK_like"/>
    <property type="match status" value="1"/>
</dbReference>
<reference evidence="14 15" key="1">
    <citation type="submission" date="2017-10" db="EMBL/GenBank/DDBJ databases">
        <title>Genomics of the genus Arcobacter.</title>
        <authorList>
            <person name="Perez-Cataluna A."/>
            <person name="Figueras M.J."/>
        </authorList>
    </citation>
    <scope>NUCLEOTIDE SEQUENCE [LARGE SCALE GENOMIC DNA]</scope>
    <source>
        <strain evidence="14 15">DSM 24636</strain>
    </source>
</reference>
<dbReference type="RefSeq" id="WP_129082872.1">
    <property type="nucleotide sequence ID" value="NZ_CP041070.1"/>
</dbReference>
<feature type="domain" description="Histidine kinase" evidence="11">
    <location>
        <begin position="698"/>
        <end position="921"/>
    </location>
</feature>
<dbReference type="PANTHER" id="PTHR43065:SF46">
    <property type="entry name" value="C4-DICARBOXYLATE TRANSPORT SENSOR PROTEIN DCTB"/>
    <property type="match status" value="1"/>
</dbReference>
<dbReference type="Pfam" id="PF00512">
    <property type="entry name" value="HisKA"/>
    <property type="match status" value="1"/>
</dbReference>
<dbReference type="Pfam" id="PF00497">
    <property type="entry name" value="SBP_bac_3"/>
    <property type="match status" value="2"/>
</dbReference>
<dbReference type="CDD" id="cd00082">
    <property type="entry name" value="HisKA"/>
    <property type="match status" value="1"/>
</dbReference>
<keyword evidence="5" id="KW-0547">Nucleotide-binding</keyword>
<dbReference type="PROSITE" id="PS50109">
    <property type="entry name" value="HIS_KIN"/>
    <property type="match status" value="1"/>
</dbReference>
<dbReference type="Gene3D" id="3.30.450.20">
    <property type="entry name" value="PAS domain"/>
    <property type="match status" value="1"/>
</dbReference>
<dbReference type="InterPro" id="IPR013655">
    <property type="entry name" value="PAS_fold_3"/>
</dbReference>
<evidence type="ECO:0000256" key="10">
    <source>
        <dbReference type="SAM" id="Phobius"/>
    </source>
</evidence>
<evidence type="ECO:0000256" key="6">
    <source>
        <dbReference type="ARBA" id="ARBA00022777"/>
    </source>
</evidence>
<evidence type="ECO:0000256" key="8">
    <source>
        <dbReference type="ARBA" id="ARBA00023012"/>
    </source>
</evidence>
<comment type="catalytic activity">
    <reaction evidence="1">
        <text>ATP + protein L-histidine = ADP + protein N-phospho-L-histidine.</text>
        <dbReference type="EC" id="2.7.13.3"/>
    </reaction>
</comment>
<evidence type="ECO:0000256" key="1">
    <source>
        <dbReference type="ARBA" id="ARBA00000085"/>
    </source>
</evidence>
<keyword evidence="10" id="KW-0472">Membrane</keyword>
<dbReference type="SMART" id="SM00387">
    <property type="entry name" value="HATPase_c"/>
    <property type="match status" value="1"/>
</dbReference>
<feature type="domain" description="PAS" evidence="12">
    <location>
        <begin position="566"/>
        <end position="622"/>
    </location>
</feature>
<dbReference type="EMBL" id="PDKO01000015">
    <property type="protein sequence ID" value="RXJ61426.1"/>
    <property type="molecule type" value="Genomic_DNA"/>
</dbReference>
<keyword evidence="10" id="KW-0812">Transmembrane</keyword>
<dbReference type="InterPro" id="IPR005467">
    <property type="entry name" value="His_kinase_dom"/>
</dbReference>
<dbReference type="OrthoDB" id="5341226at2"/>
<keyword evidence="9" id="KW-0175">Coiled coil</keyword>
<dbReference type="InterPro" id="IPR001638">
    <property type="entry name" value="Solute-binding_3/MltF_N"/>
</dbReference>
<dbReference type="Pfam" id="PF08447">
    <property type="entry name" value="PAS_3"/>
    <property type="match status" value="1"/>
</dbReference>
<dbReference type="EC" id="2.7.13.3" evidence="2"/>
<accession>A0A4Q0XV98</accession>
<dbReference type="SUPFAM" id="SSF53850">
    <property type="entry name" value="Periplasmic binding protein-like II"/>
    <property type="match status" value="2"/>
</dbReference>
<dbReference type="SUPFAM" id="SSF47384">
    <property type="entry name" value="Homodimeric domain of signal transducing histidine kinase"/>
    <property type="match status" value="1"/>
</dbReference>
<evidence type="ECO:0000256" key="3">
    <source>
        <dbReference type="ARBA" id="ARBA00022553"/>
    </source>
</evidence>
<dbReference type="PROSITE" id="PS50112">
    <property type="entry name" value="PAS"/>
    <property type="match status" value="1"/>
</dbReference>
<dbReference type="InterPro" id="IPR035965">
    <property type="entry name" value="PAS-like_dom_sf"/>
</dbReference>
<dbReference type="Gene3D" id="3.40.190.10">
    <property type="entry name" value="Periplasmic binding protein-like II"/>
    <property type="match status" value="4"/>
</dbReference>
<dbReference type="InterPro" id="IPR000700">
    <property type="entry name" value="PAS-assoc_C"/>
</dbReference>
<feature type="domain" description="PAC" evidence="13">
    <location>
        <begin position="625"/>
        <end position="678"/>
    </location>
</feature>
<dbReference type="InterPro" id="IPR003594">
    <property type="entry name" value="HATPase_dom"/>
</dbReference>
<keyword evidence="15" id="KW-1185">Reference proteome</keyword>
<comment type="caution">
    <text evidence="14">The sequence shown here is derived from an EMBL/GenBank/DDBJ whole genome shotgun (WGS) entry which is preliminary data.</text>
</comment>
<dbReference type="InterPro" id="IPR036097">
    <property type="entry name" value="HisK_dim/P_sf"/>
</dbReference>
<dbReference type="STRING" id="877500.GCA_000935065_01214"/>
<dbReference type="SUPFAM" id="SSF55874">
    <property type="entry name" value="ATPase domain of HSP90 chaperone/DNA topoisomerase II/histidine kinase"/>
    <property type="match status" value="1"/>
</dbReference>
<keyword evidence="4" id="KW-0808">Transferase</keyword>
<evidence type="ECO:0000259" key="13">
    <source>
        <dbReference type="PROSITE" id="PS50113"/>
    </source>
</evidence>
<proteinExistence type="predicted"/>
<gene>
    <name evidence="14" type="ORF">CRV06_13450</name>
</gene>
<feature type="coiled-coil region" evidence="9">
    <location>
        <begin position="515"/>
        <end position="553"/>
    </location>
</feature>
<dbReference type="SUPFAM" id="SSF55785">
    <property type="entry name" value="PYP-like sensor domain (PAS domain)"/>
    <property type="match status" value="1"/>
</dbReference>
<dbReference type="CDD" id="cd00130">
    <property type="entry name" value="PAS"/>
    <property type="match status" value="1"/>
</dbReference>
<protein>
    <recommendedName>
        <fullName evidence="2">histidine kinase</fullName>
        <ecNumber evidence="2">2.7.13.3</ecNumber>
    </recommendedName>
</protein>
<dbReference type="InterPro" id="IPR036890">
    <property type="entry name" value="HATPase_C_sf"/>
</dbReference>
<dbReference type="AlphaFoldDB" id="A0A4Q0XV98"/>
<dbReference type="InterPro" id="IPR004358">
    <property type="entry name" value="Sig_transdc_His_kin-like_C"/>
</dbReference>
<dbReference type="PANTHER" id="PTHR43065">
    <property type="entry name" value="SENSOR HISTIDINE KINASE"/>
    <property type="match status" value="1"/>
</dbReference>
<dbReference type="PRINTS" id="PR00344">
    <property type="entry name" value="BCTRLSENSOR"/>
</dbReference>
<evidence type="ECO:0000256" key="5">
    <source>
        <dbReference type="ARBA" id="ARBA00022741"/>
    </source>
</evidence>
<keyword evidence="6" id="KW-0418">Kinase</keyword>
<feature type="transmembrane region" description="Helical" evidence="10">
    <location>
        <begin position="487"/>
        <end position="506"/>
    </location>
</feature>
<dbReference type="PROSITE" id="PS50113">
    <property type="entry name" value="PAC"/>
    <property type="match status" value="1"/>
</dbReference>
<evidence type="ECO:0000259" key="11">
    <source>
        <dbReference type="PROSITE" id="PS50109"/>
    </source>
</evidence>
<sequence>MPTILRVFLLLFLLINTIKASTPKYFTVSYDPDFAPFSYLEKKEPEGLLIDYWKLWAKKNNYKIKFINGKFWDNAINLAKKGEVDFFLGTAPYELWMKSSFTVYRTKTSLFINKDLHRDFNFKTPYLIGIVGNDHKKLISEKFPFSQILVYKDYKLLFKDLLSKKLDLIFDDKVAIEFYALRNNFFHKINPLEPMQDYTSIKVISKNKDLIEIFNEGFKKLTSEELYDIENSWILDKNQQIYKKSFSLTPKEKDFIQNNVFKVSVSNDWRPVTFKNEKGEPDGMASEIWEVIKSKLNLKCEYNFSDSFTQQLNSIKDKSNDIIFSSGETKDRIKYSLFSKPYIEFPFSIVTLKDENFIENIDYLFNKKIAVVRNFTAQKLLKENFPQIELIIVKDVKEGLKKVSRGEAFAYVDIKPNLIYYINKLKFNNLKISGNTGLDYKIEIMIRDDYPQLQTIFNKVISSLDEKEISQILNKWNNVQFEENFDYTNFWIAISIIFIIFLILIYKNQLNVKRNISLKQLVNERTKELRELNEELEKRVDRKTKELIKANYLLDEAQKIARLGSFSYNTKTKTLQWSDEHFKIFGLYPNEINPSLTAFLSFVHEDDRKRVKIHLYKATKSDKRKAVELRIELRDNSIKYIQLTTKVTKFDSNNKPIVVIGTVFDLTKIKELELQKREKDSMLAQQSKMAALGEMLENIAHQWRQPLSVISTASTGLQIQLEMNNEISKEFLYKSVKSINEHSQYLSKTIDDFRNFFNPRKEKALFTIDSTIEKALSLVSTRVKKYNIEIVKDLKDIKIETIESELIQILLNILNNAIDALNSKNQEKKYIFISTISKNNLLHIKIKDNAGGIPAKIINRVFEPYFTTKHKSQGTGIGLYMSNEIVTKHLNGVLKVSNSSFTYNNDRYAGALFTISIPTQKAKV</sequence>
<evidence type="ECO:0000256" key="4">
    <source>
        <dbReference type="ARBA" id="ARBA00022679"/>
    </source>
</evidence>
<dbReference type="Proteomes" id="UP000290191">
    <property type="component" value="Unassembled WGS sequence"/>
</dbReference>
<evidence type="ECO:0000256" key="7">
    <source>
        <dbReference type="ARBA" id="ARBA00022840"/>
    </source>
</evidence>
<dbReference type="GO" id="GO:0005524">
    <property type="term" value="F:ATP binding"/>
    <property type="evidence" value="ECO:0007669"/>
    <property type="project" value="UniProtKB-KW"/>
</dbReference>
<dbReference type="Gene3D" id="1.10.287.130">
    <property type="match status" value="1"/>
</dbReference>
<keyword evidence="8" id="KW-0902">Two-component regulatory system</keyword>
<evidence type="ECO:0000313" key="15">
    <source>
        <dbReference type="Proteomes" id="UP000290191"/>
    </source>
</evidence>
<evidence type="ECO:0000256" key="9">
    <source>
        <dbReference type="SAM" id="Coils"/>
    </source>
</evidence>
<name>A0A4Q0XV98_9BACT</name>
<keyword evidence="3" id="KW-0597">Phosphoprotein</keyword>